<dbReference type="EMBL" id="LAZR01000061">
    <property type="protein sequence ID" value="KKN97017.1"/>
    <property type="molecule type" value="Genomic_DNA"/>
</dbReference>
<dbReference type="PANTHER" id="PTHR42806">
    <property type="entry name" value="GLYCINE CLEAVAGE SYSTEM P-PROTEIN"/>
    <property type="match status" value="1"/>
</dbReference>
<proteinExistence type="inferred from homology"/>
<evidence type="ECO:0000256" key="2">
    <source>
        <dbReference type="ARBA" id="ARBA00023002"/>
    </source>
</evidence>
<organism evidence="5">
    <name type="scientific">marine sediment metagenome</name>
    <dbReference type="NCBI Taxonomy" id="412755"/>
    <lineage>
        <taxon>unclassified sequences</taxon>
        <taxon>metagenomes</taxon>
        <taxon>ecological metagenomes</taxon>
    </lineage>
</organism>
<dbReference type="PIRSF" id="PIRSF006815">
    <property type="entry name" value="GcvPA"/>
    <property type="match status" value="1"/>
</dbReference>
<accession>A0A0F9VB64</accession>
<dbReference type="InterPro" id="IPR049315">
    <property type="entry name" value="GDC-P_N"/>
</dbReference>
<keyword evidence="2" id="KW-0560">Oxidoreductase</keyword>
<dbReference type="GO" id="GO:0004375">
    <property type="term" value="F:glycine dehydrogenase (decarboxylating) activity"/>
    <property type="evidence" value="ECO:0007669"/>
    <property type="project" value="UniProtKB-EC"/>
</dbReference>
<dbReference type="GO" id="GO:0009116">
    <property type="term" value="P:nucleoside metabolic process"/>
    <property type="evidence" value="ECO:0007669"/>
    <property type="project" value="InterPro"/>
</dbReference>
<dbReference type="AlphaFoldDB" id="A0A0F9VB64"/>
<dbReference type="InterPro" id="IPR020581">
    <property type="entry name" value="GDC_P"/>
</dbReference>
<comment type="caution">
    <text evidence="5">The sequence shown here is derived from an EMBL/GenBank/DDBJ whole genome shotgun (WGS) entry which is preliminary data.</text>
</comment>
<comment type="catalytic activity">
    <reaction evidence="3">
        <text>N(6)-[(R)-lipoyl]-L-lysyl-[glycine-cleavage complex H protein] + glycine + H(+) = N(6)-[(R)-S(8)-aminomethyldihydrolipoyl]-L-lysyl-[glycine-cleavage complex H protein] + CO2</text>
        <dbReference type="Rhea" id="RHEA:24304"/>
        <dbReference type="Rhea" id="RHEA-COMP:10494"/>
        <dbReference type="Rhea" id="RHEA-COMP:10495"/>
        <dbReference type="ChEBI" id="CHEBI:15378"/>
        <dbReference type="ChEBI" id="CHEBI:16526"/>
        <dbReference type="ChEBI" id="CHEBI:57305"/>
        <dbReference type="ChEBI" id="CHEBI:83099"/>
        <dbReference type="ChEBI" id="CHEBI:83143"/>
        <dbReference type="EC" id="1.4.4.2"/>
    </reaction>
</comment>
<dbReference type="InterPro" id="IPR015424">
    <property type="entry name" value="PyrdxlP-dep_Trfase"/>
</dbReference>
<dbReference type="PANTHER" id="PTHR42806:SF1">
    <property type="entry name" value="GLYCINE DEHYDROGENASE (DECARBOXYLATING)"/>
    <property type="match status" value="1"/>
</dbReference>
<sequence>MPFIPHTDADRAEMLAAIGVDSIDALFADIPPELRCGELNVAPGQSEQEVFARMQQLASRNATDLTLFLGGGFYDHYVPAAVDAVITRSEFYTAYTPYQPEASQGTLQTIYEYQSALCRLTDMEVANASLYDGGTALYEAVMMALRITGRNRVIVDEGVSPIYRTMLRSYTTNLGIELNEIPTSRGRADREQIHEVLGDNTAAVVLANPNFFGCLDDLTELGEAIHEHGALMIVSTYPIALGLVKTPGAMGADIVTGEGQSLGLPLSFGGPYLGFMTSLTKHVRKMPGRICGRTVDAKGREGFVLTLQAREQHIRREKATSNICTNQNLCALTALVYLSLLGKQGLVQLAQVCADKAHYAYERLIAIRNVRMRFPGRWFFNEFVLELPSPAKVVISHLLERGIAAGFPLSRYYDGMDNCLLLAVTETRTKEQIDRLASAVEASL</sequence>
<dbReference type="InterPro" id="IPR023010">
    <property type="entry name" value="GcvPA"/>
</dbReference>
<dbReference type="CDD" id="cd00613">
    <property type="entry name" value="GDC-P"/>
    <property type="match status" value="1"/>
</dbReference>
<evidence type="ECO:0000259" key="4">
    <source>
        <dbReference type="Pfam" id="PF02347"/>
    </source>
</evidence>
<evidence type="ECO:0000256" key="3">
    <source>
        <dbReference type="ARBA" id="ARBA00049026"/>
    </source>
</evidence>
<gene>
    <name evidence="5" type="ORF">LCGC14_0162680</name>
</gene>
<dbReference type="Gene3D" id="3.40.640.10">
    <property type="entry name" value="Type I PLP-dependent aspartate aminotransferase-like (Major domain)"/>
    <property type="match status" value="1"/>
</dbReference>
<evidence type="ECO:0000256" key="1">
    <source>
        <dbReference type="ARBA" id="ARBA00012134"/>
    </source>
</evidence>
<dbReference type="Pfam" id="PF02347">
    <property type="entry name" value="GDC-P"/>
    <property type="match status" value="1"/>
</dbReference>
<name>A0A0F9VB64_9ZZZZ</name>
<dbReference type="GO" id="GO:0006546">
    <property type="term" value="P:glycine catabolic process"/>
    <property type="evidence" value="ECO:0007669"/>
    <property type="project" value="InterPro"/>
</dbReference>
<feature type="domain" description="Glycine cleavage system P-protein N-terminal" evidence="4">
    <location>
        <begin position="3"/>
        <end position="438"/>
    </location>
</feature>
<dbReference type="HAMAP" id="MF_00712">
    <property type="entry name" value="GcvPA"/>
    <property type="match status" value="1"/>
</dbReference>
<dbReference type="InterPro" id="IPR015422">
    <property type="entry name" value="PyrdxlP-dep_Trfase_small"/>
</dbReference>
<dbReference type="Gene3D" id="3.90.1150.10">
    <property type="entry name" value="Aspartate Aminotransferase, domain 1"/>
    <property type="match status" value="1"/>
</dbReference>
<evidence type="ECO:0000313" key="5">
    <source>
        <dbReference type="EMBL" id="KKN97017.1"/>
    </source>
</evidence>
<dbReference type="SUPFAM" id="SSF53383">
    <property type="entry name" value="PLP-dependent transferases"/>
    <property type="match status" value="1"/>
</dbReference>
<dbReference type="InterPro" id="IPR015421">
    <property type="entry name" value="PyrdxlP-dep_Trfase_major"/>
</dbReference>
<dbReference type="NCBIfam" id="NF001696">
    <property type="entry name" value="PRK00451.1"/>
    <property type="match status" value="1"/>
</dbReference>
<dbReference type="EC" id="1.4.4.2" evidence="1"/>
<protein>
    <recommendedName>
        <fullName evidence="1">glycine dehydrogenase (aminomethyl-transferring)</fullName>
        <ecNumber evidence="1">1.4.4.2</ecNumber>
    </recommendedName>
</protein>
<reference evidence="5" key="1">
    <citation type="journal article" date="2015" name="Nature">
        <title>Complex archaea that bridge the gap between prokaryotes and eukaryotes.</title>
        <authorList>
            <person name="Spang A."/>
            <person name="Saw J.H."/>
            <person name="Jorgensen S.L."/>
            <person name="Zaremba-Niedzwiedzka K."/>
            <person name="Martijn J."/>
            <person name="Lind A.E."/>
            <person name="van Eijk R."/>
            <person name="Schleper C."/>
            <person name="Guy L."/>
            <person name="Ettema T.J."/>
        </authorList>
    </citation>
    <scope>NUCLEOTIDE SEQUENCE</scope>
</reference>